<dbReference type="SUPFAM" id="SSF55785">
    <property type="entry name" value="PYP-like sensor domain (PAS domain)"/>
    <property type="match status" value="2"/>
</dbReference>
<proteinExistence type="predicted"/>
<dbReference type="CDD" id="cd01948">
    <property type="entry name" value="EAL"/>
    <property type="match status" value="1"/>
</dbReference>
<dbReference type="InterPro" id="IPR013656">
    <property type="entry name" value="PAS_4"/>
</dbReference>
<dbReference type="InterPro" id="IPR052155">
    <property type="entry name" value="Biofilm_reg_signaling"/>
</dbReference>
<dbReference type="PROSITE" id="PS50113">
    <property type="entry name" value="PAC"/>
    <property type="match status" value="2"/>
</dbReference>
<dbReference type="InterPro" id="IPR043128">
    <property type="entry name" value="Rev_trsase/Diguanyl_cyclase"/>
</dbReference>
<dbReference type="CDD" id="cd01949">
    <property type="entry name" value="GGDEF"/>
    <property type="match status" value="1"/>
</dbReference>
<sequence length="688" mass="77409">MMLAPDDLPGDIHLPQTLLGSLEASLLTLDLDGYITGWSRGAERLFGYTPEEIIGKHILVLYANESEREAELLNTVMQQGRGEMEVLRRRKNGDAFWANVHLSLTRDAEGRPIYMIGYLRDITERLAAEEKNRLYGMIFEQANDAVAVIDARLQIVIVNQAYEFITGYRASEAVGKTPRFLREDALNARAKAELDAALATVGHWEGELVDTRASGDQYPVRLNVTAVSNERGQLTHYLAVFNDQTERVAAEAQIHRLAYYDTLTAMPNRALLFILIEQALAEARRYHRHGAILCFNIAGFKDVNDSFGHAAADRLLAEIAARIKECLREEDVISRFGGDEFYIALFDIQQREDAVIVAERILRRIDEPFMIDFHGVATEVALLANIGISVYPDDGLDAEKLINQASVAMYRAKQGNHAHLFYSHEMNRRSLERLKLETDLRFALERHEFELFYQPQLNLASGHIVGAEALLRWKHPVKGYVSPADFIPFAEETGLIVPIGAWVVEEALRQLRAWDEAGLYIQRLAINVSGLQFRPLFAETVTQLLAQHGIPPGRLEIEMTETVLMRNNERLEAMLSTLREAGCSFALDDFGTGYSNLAYLQQFSIDYLKIDRSFIRNVPGTRRDEAIVRSIIDIADNLGLGVIAEGVETAEQADFLRGLGCQLAQGFHFHPPLPEMQFTSLLAVKNPL</sequence>
<protein>
    <submittedName>
        <fullName evidence="5">PAS domain S-box-containing protein/diguanylate cyclase (GGDEF) domain-containing protein</fullName>
    </submittedName>
</protein>
<dbReference type="AlphaFoldDB" id="A0A1W1XRE5"/>
<dbReference type="PROSITE" id="PS50883">
    <property type="entry name" value="EAL"/>
    <property type="match status" value="1"/>
</dbReference>
<dbReference type="NCBIfam" id="TIGR00254">
    <property type="entry name" value="GGDEF"/>
    <property type="match status" value="1"/>
</dbReference>
<dbReference type="SMART" id="SM00091">
    <property type="entry name" value="PAS"/>
    <property type="match status" value="2"/>
</dbReference>
<feature type="domain" description="PAC" evidence="2">
    <location>
        <begin position="202"/>
        <end position="256"/>
    </location>
</feature>
<dbReference type="InterPro" id="IPR035919">
    <property type="entry name" value="EAL_sf"/>
</dbReference>
<evidence type="ECO:0000313" key="6">
    <source>
        <dbReference type="Proteomes" id="UP000192761"/>
    </source>
</evidence>
<gene>
    <name evidence="5" type="ORF">SAMN02745857_02520</name>
</gene>
<dbReference type="EMBL" id="FWXD01000014">
    <property type="protein sequence ID" value="SMC26533.1"/>
    <property type="molecule type" value="Genomic_DNA"/>
</dbReference>
<dbReference type="SUPFAM" id="SSF55073">
    <property type="entry name" value="Nucleotide cyclase"/>
    <property type="match status" value="1"/>
</dbReference>
<dbReference type="SUPFAM" id="SSF141868">
    <property type="entry name" value="EAL domain-like"/>
    <property type="match status" value="1"/>
</dbReference>
<feature type="domain" description="GGDEF" evidence="4">
    <location>
        <begin position="288"/>
        <end position="424"/>
    </location>
</feature>
<dbReference type="Gene3D" id="3.30.70.270">
    <property type="match status" value="1"/>
</dbReference>
<dbReference type="Gene3D" id="3.20.20.450">
    <property type="entry name" value="EAL domain"/>
    <property type="match status" value="1"/>
</dbReference>
<dbReference type="InterPro" id="IPR029787">
    <property type="entry name" value="Nucleotide_cyclase"/>
</dbReference>
<dbReference type="FunFam" id="3.20.20.450:FF:000001">
    <property type="entry name" value="Cyclic di-GMP phosphodiesterase yahA"/>
    <property type="match status" value="1"/>
</dbReference>
<dbReference type="Pfam" id="PF13426">
    <property type="entry name" value="PAS_9"/>
    <property type="match status" value="1"/>
</dbReference>
<dbReference type="InterPro" id="IPR012226">
    <property type="entry name" value="Diguanyl_cyclase/Pdiesterase"/>
</dbReference>
<dbReference type="Pfam" id="PF00563">
    <property type="entry name" value="EAL"/>
    <property type="match status" value="1"/>
</dbReference>
<feature type="domain" description="PAS" evidence="1">
    <location>
        <begin position="18"/>
        <end position="80"/>
    </location>
</feature>
<dbReference type="STRING" id="1121001.SAMN02745857_02520"/>
<dbReference type="InterPro" id="IPR035965">
    <property type="entry name" value="PAS-like_dom_sf"/>
</dbReference>
<accession>A0A1W1XRE5</accession>
<dbReference type="PANTHER" id="PTHR44757">
    <property type="entry name" value="DIGUANYLATE CYCLASE DGCP"/>
    <property type="match status" value="1"/>
</dbReference>
<dbReference type="Proteomes" id="UP000192761">
    <property type="component" value="Unassembled WGS sequence"/>
</dbReference>
<evidence type="ECO:0000259" key="3">
    <source>
        <dbReference type="PROSITE" id="PS50883"/>
    </source>
</evidence>
<keyword evidence="6" id="KW-1185">Reference proteome</keyword>
<dbReference type="PIRSF" id="PIRSF005925">
    <property type="entry name" value="Dos"/>
    <property type="match status" value="1"/>
</dbReference>
<feature type="domain" description="PAS" evidence="1">
    <location>
        <begin position="131"/>
        <end position="177"/>
    </location>
</feature>
<dbReference type="CDD" id="cd00130">
    <property type="entry name" value="PAS"/>
    <property type="match status" value="2"/>
</dbReference>
<dbReference type="Pfam" id="PF08448">
    <property type="entry name" value="PAS_4"/>
    <property type="match status" value="1"/>
</dbReference>
<organism evidence="5 6">
    <name type="scientific">Andreprevotia lacus DSM 23236</name>
    <dbReference type="NCBI Taxonomy" id="1121001"/>
    <lineage>
        <taxon>Bacteria</taxon>
        <taxon>Pseudomonadati</taxon>
        <taxon>Pseudomonadota</taxon>
        <taxon>Betaproteobacteria</taxon>
        <taxon>Neisseriales</taxon>
        <taxon>Chitinibacteraceae</taxon>
        <taxon>Andreprevotia</taxon>
    </lineage>
</organism>
<reference evidence="5 6" key="1">
    <citation type="submission" date="2017-04" db="EMBL/GenBank/DDBJ databases">
        <authorList>
            <person name="Afonso C.L."/>
            <person name="Miller P.J."/>
            <person name="Scott M.A."/>
            <person name="Spackman E."/>
            <person name="Goraichik I."/>
            <person name="Dimitrov K.M."/>
            <person name="Suarez D.L."/>
            <person name="Swayne D.E."/>
        </authorList>
    </citation>
    <scope>NUCLEOTIDE SEQUENCE [LARGE SCALE GENOMIC DNA]</scope>
    <source>
        <strain evidence="5 6">DSM 23236</strain>
    </source>
</reference>
<dbReference type="InterPro" id="IPR000014">
    <property type="entry name" value="PAS"/>
</dbReference>
<dbReference type="RefSeq" id="WP_176216918.1">
    <property type="nucleotide sequence ID" value="NZ_FWXD01000014.1"/>
</dbReference>
<name>A0A1W1XRE5_9NEIS</name>
<dbReference type="InterPro" id="IPR000700">
    <property type="entry name" value="PAS-assoc_C"/>
</dbReference>
<evidence type="ECO:0000259" key="1">
    <source>
        <dbReference type="PROSITE" id="PS50112"/>
    </source>
</evidence>
<dbReference type="Pfam" id="PF00990">
    <property type="entry name" value="GGDEF"/>
    <property type="match status" value="1"/>
</dbReference>
<dbReference type="Gene3D" id="3.30.450.20">
    <property type="entry name" value="PAS domain"/>
    <property type="match status" value="2"/>
</dbReference>
<dbReference type="SMART" id="SM00052">
    <property type="entry name" value="EAL"/>
    <property type="match status" value="1"/>
</dbReference>
<evidence type="ECO:0000259" key="4">
    <source>
        <dbReference type="PROSITE" id="PS50887"/>
    </source>
</evidence>
<dbReference type="SMART" id="SM00086">
    <property type="entry name" value="PAC"/>
    <property type="match status" value="2"/>
</dbReference>
<dbReference type="SMART" id="SM00267">
    <property type="entry name" value="GGDEF"/>
    <property type="match status" value="1"/>
</dbReference>
<evidence type="ECO:0000259" key="2">
    <source>
        <dbReference type="PROSITE" id="PS50113"/>
    </source>
</evidence>
<dbReference type="PANTHER" id="PTHR44757:SF2">
    <property type="entry name" value="BIOFILM ARCHITECTURE MAINTENANCE PROTEIN MBAA"/>
    <property type="match status" value="1"/>
</dbReference>
<feature type="domain" description="EAL" evidence="3">
    <location>
        <begin position="433"/>
        <end position="686"/>
    </location>
</feature>
<feature type="domain" description="PAC" evidence="2">
    <location>
        <begin position="80"/>
        <end position="134"/>
    </location>
</feature>
<evidence type="ECO:0000313" key="5">
    <source>
        <dbReference type="EMBL" id="SMC26533.1"/>
    </source>
</evidence>
<dbReference type="InterPro" id="IPR001633">
    <property type="entry name" value="EAL_dom"/>
</dbReference>
<dbReference type="InterPro" id="IPR001610">
    <property type="entry name" value="PAC"/>
</dbReference>
<dbReference type="NCBIfam" id="TIGR00229">
    <property type="entry name" value="sensory_box"/>
    <property type="match status" value="2"/>
</dbReference>
<dbReference type="PROSITE" id="PS50887">
    <property type="entry name" value="GGDEF"/>
    <property type="match status" value="1"/>
</dbReference>
<dbReference type="InterPro" id="IPR000160">
    <property type="entry name" value="GGDEF_dom"/>
</dbReference>
<dbReference type="PROSITE" id="PS50112">
    <property type="entry name" value="PAS"/>
    <property type="match status" value="2"/>
</dbReference>